<accession>A0A3L8PJN1</accession>
<proteinExistence type="predicted"/>
<evidence type="ECO:0000256" key="1">
    <source>
        <dbReference type="SAM" id="Phobius"/>
    </source>
</evidence>
<dbReference type="EMBL" id="RDBF01000007">
    <property type="protein sequence ID" value="RLV55555.1"/>
    <property type="molecule type" value="Genomic_DNA"/>
</dbReference>
<keyword evidence="3" id="KW-1185">Reference proteome</keyword>
<organism evidence="2 3">
    <name type="scientific">Aeromicrobium phragmitis</name>
    <dbReference type="NCBI Taxonomy" id="2478914"/>
    <lineage>
        <taxon>Bacteria</taxon>
        <taxon>Bacillati</taxon>
        <taxon>Actinomycetota</taxon>
        <taxon>Actinomycetes</taxon>
        <taxon>Propionibacteriales</taxon>
        <taxon>Nocardioidaceae</taxon>
        <taxon>Aeromicrobium</taxon>
    </lineage>
</organism>
<keyword evidence="1" id="KW-0472">Membrane</keyword>
<feature type="transmembrane region" description="Helical" evidence="1">
    <location>
        <begin position="70"/>
        <end position="90"/>
    </location>
</feature>
<feature type="transmembrane region" description="Helical" evidence="1">
    <location>
        <begin position="6"/>
        <end position="24"/>
    </location>
</feature>
<keyword evidence="1" id="KW-0812">Transmembrane</keyword>
<reference evidence="2 3" key="1">
    <citation type="submission" date="2018-10" db="EMBL/GenBank/DDBJ databases">
        <title>Aeromicrobium sp. 9W16Y-2 whole genome shotgun sequence.</title>
        <authorList>
            <person name="Li F."/>
        </authorList>
    </citation>
    <scope>NUCLEOTIDE SEQUENCE [LARGE SCALE GENOMIC DNA]</scope>
    <source>
        <strain evidence="2 3">9W16Y-2</strain>
    </source>
</reference>
<dbReference type="Proteomes" id="UP000282515">
    <property type="component" value="Unassembled WGS sequence"/>
</dbReference>
<keyword evidence="1" id="KW-1133">Transmembrane helix</keyword>
<protein>
    <recommendedName>
        <fullName evidence="4">Integral membrane protein</fullName>
    </recommendedName>
</protein>
<evidence type="ECO:0008006" key="4">
    <source>
        <dbReference type="Google" id="ProtNLM"/>
    </source>
</evidence>
<evidence type="ECO:0000313" key="3">
    <source>
        <dbReference type="Proteomes" id="UP000282515"/>
    </source>
</evidence>
<name>A0A3L8PJN1_9ACTN</name>
<feature type="transmembrane region" description="Helical" evidence="1">
    <location>
        <begin position="97"/>
        <end position="118"/>
    </location>
</feature>
<feature type="transmembrane region" description="Helical" evidence="1">
    <location>
        <begin position="36"/>
        <end position="58"/>
    </location>
</feature>
<dbReference type="AlphaFoldDB" id="A0A3L8PJN1"/>
<sequence length="124" mass="13368">MAVSALVVYATCAYALAVGAYAAWHSWRGYRFSNPLFYAIALLEVGLIAITVGSAMAYNGRDHEVDGILFFSYLATTLVIPPAAVFWGVVEKTRWGTGVVTIAMITVAALMLRLHGIWEGPARG</sequence>
<gene>
    <name evidence="2" type="ORF">D9V41_10730</name>
</gene>
<evidence type="ECO:0000313" key="2">
    <source>
        <dbReference type="EMBL" id="RLV55555.1"/>
    </source>
</evidence>
<comment type="caution">
    <text evidence="2">The sequence shown here is derived from an EMBL/GenBank/DDBJ whole genome shotgun (WGS) entry which is preliminary data.</text>
</comment>